<feature type="domain" description="Methyltransferase FkbM" evidence="2">
    <location>
        <begin position="33"/>
        <end position="132"/>
    </location>
</feature>
<proteinExistence type="predicted"/>
<dbReference type="SUPFAM" id="SSF53335">
    <property type="entry name" value="S-adenosyl-L-methionine-dependent methyltransferases"/>
    <property type="match status" value="1"/>
</dbReference>
<dbReference type="Proteomes" id="UP000015351">
    <property type="component" value="Unassembled WGS sequence"/>
</dbReference>
<accession>S9QEK5</accession>
<reference evidence="4" key="1">
    <citation type="journal article" date="2013" name="Stand. Genomic Sci.">
        <title>Genome sequence of the Litoreibacter arenae type strain (DSM 19593(T)), a member of the Roseobacter clade isolated from sea sand.</title>
        <authorList>
            <person name="Riedel T."/>
            <person name="Fiebig A."/>
            <person name="Petersen J."/>
            <person name="Gronow S."/>
            <person name="Kyrpides N.C."/>
            <person name="Goker M."/>
            <person name="Klenk H.P."/>
        </authorList>
    </citation>
    <scope>NUCLEOTIDE SEQUENCE [LARGE SCALE GENOMIC DNA]</scope>
    <source>
        <strain evidence="4">DSM 19593</strain>
    </source>
</reference>
<dbReference type="InterPro" id="IPR029063">
    <property type="entry name" value="SAM-dependent_MTases_sf"/>
</dbReference>
<dbReference type="PATRIC" id="fig|1123360.3.peg.1191"/>
<dbReference type="AlphaFoldDB" id="S9QEK5"/>
<protein>
    <recommendedName>
        <fullName evidence="2">Methyltransferase FkbM domain-containing protein</fullName>
    </recommendedName>
</protein>
<sequence>MPDDLDGLAAVFSPGVSDTLGFDLEMADRVEACYLADASIDPPEGMTSNMTFEKKFLGAQDGGDFITLDSWVGARSDAGQDLLLQMDIEGAEYDVLNAASDDILSRFRIIVIEYHDLDKVFDREQFDKMSATVTRLAKTHVLCHLHSNNVVPNFHIKGREVARLVEATYLRRDRIKAATKPAQVPHPLDQRNVEENDDVPTPSFWK</sequence>
<dbReference type="STRING" id="1123360.thalar_01202"/>
<dbReference type="eggNOG" id="ENOG5030IGR">
    <property type="taxonomic scope" value="Bacteria"/>
</dbReference>
<organism evidence="3 4">
    <name type="scientific">Litoreibacter arenae DSM 19593</name>
    <dbReference type="NCBI Taxonomy" id="1123360"/>
    <lineage>
        <taxon>Bacteria</taxon>
        <taxon>Pseudomonadati</taxon>
        <taxon>Pseudomonadota</taxon>
        <taxon>Alphaproteobacteria</taxon>
        <taxon>Rhodobacterales</taxon>
        <taxon>Roseobacteraceae</taxon>
        <taxon>Litoreibacter</taxon>
    </lineage>
</organism>
<dbReference type="InterPro" id="IPR006342">
    <property type="entry name" value="FkbM_mtfrase"/>
</dbReference>
<evidence type="ECO:0000259" key="2">
    <source>
        <dbReference type="Pfam" id="PF05050"/>
    </source>
</evidence>
<dbReference type="EMBL" id="AONI01000009">
    <property type="protein sequence ID" value="EPX79866.1"/>
    <property type="molecule type" value="Genomic_DNA"/>
</dbReference>
<evidence type="ECO:0000313" key="3">
    <source>
        <dbReference type="EMBL" id="EPX79866.1"/>
    </source>
</evidence>
<gene>
    <name evidence="3" type="ORF">thalar_01202</name>
</gene>
<keyword evidence="4" id="KW-1185">Reference proteome</keyword>
<dbReference type="HOGENOM" id="CLU_071271_0_0_5"/>
<dbReference type="Gene3D" id="3.40.50.150">
    <property type="entry name" value="Vaccinia Virus protein VP39"/>
    <property type="match status" value="1"/>
</dbReference>
<dbReference type="Pfam" id="PF05050">
    <property type="entry name" value="Methyltransf_21"/>
    <property type="match status" value="1"/>
</dbReference>
<comment type="caution">
    <text evidence="3">The sequence shown here is derived from an EMBL/GenBank/DDBJ whole genome shotgun (WGS) entry which is preliminary data.</text>
</comment>
<name>S9QEK5_9RHOB</name>
<feature type="region of interest" description="Disordered" evidence="1">
    <location>
        <begin position="180"/>
        <end position="206"/>
    </location>
</feature>
<evidence type="ECO:0000313" key="4">
    <source>
        <dbReference type="Proteomes" id="UP000015351"/>
    </source>
</evidence>
<evidence type="ECO:0000256" key="1">
    <source>
        <dbReference type="SAM" id="MobiDB-lite"/>
    </source>
</evidence>